<evidence type="ECO:0000256" key="1">
    <source>
        <dbReference type="SAM" id="Phobius"/>
    </source>
</evidence>
<comment type="caution">
    <text evidence="3">The sequence shown here is derived from an EMBL/GenBank/DDBJ whole genome shotgun (WGS) entry which is preliminary data.</text>
</comment>
<protein>
    <submittedName>
        <fullName evidence="3">Uncharacterized protein</fullName>
    </submittedName>
</protein>
<organism evidence="3 4">
    <name type="scientific">Bursaphelenchus okinawaensis</name>
    <dbReference type="NCBI Taxonomy" id="465554"/>
    <lineage>
        <taxon>Eukaryota</taxon>
        <taxon>Metazoa</taxon>
        <taxon>Ecdysozoa</taxon>
        <taxon>Nematoda</taxon>
        <taxon>Chromadorea</taxon>
        <taxon>Rhabditida</taxon>
        <taxon>Tylenchina</taxon>
        <taxon>Tylenchomorpha</taxon>
        <taxon>Aphelenchoidea</taxon>
        <taxon>Aphelenchoididae</taxon>
        <taxon>Bursaphelenchus</taxon>
    </lineage>
</organism>
<sequence length="304" mass="34542">MRSECFWITVCQLHWLFTVVKGIVIDQPIKIPSYGPCQLPSPNSDRPEQLKEYLEVCNVRSHLEFMCDLHHQLNQLSVYAIAKAVETHKSVLQTNGKHNLGILLVRQLAQPTMLDAVTEKSELFGCLFHTPCQPMTPELVHKFVSTSKTFTKIFTQALFTRWFPSPFCPQPKVLMVVVMDGIIGDPRKLTSVNVYTDDPRFNPYIVNIQLEAANSLLQGVPLVEALADTIDQIGLAFREYYTNQGEPRRHVIPMWAWELATISVILVVLALGIEWYIVRRKIASNRSSAGLKVDAVRSKTHLIF</sequence>
<keyword evidence="1" id="KW-0472">Membrane</keyword>
<feature type="transmembrane region" description="Helical" evidence="1">
    <location>
        <begin position="254"/>
        <end position="278"/>
    </location>
</feature>
<keyword evidence="1" id="KW-1133">Transmembrane helix</keyword>
<accession>A0A811LJR1</accession>
<dbReference type="AlphaFoldDB" id="A0A811LJR1"/>
<gene>
    <name evidence="3" type="ORF">BOKJ2_LOCUS12642</name>
</gene>
<proteinExistence type="predicted"/>
<dbReference type="EMBL" id="CAJFCW020000006">
    <property type="protein sequence ID" value="CAG9124393.1"/>
    <property type="molecule type" value="Genomic_DNA"/>
</dbReference>
<keyword evidence="2" id="KW-0732">Signal</keyword>
<keyword evidence="1" id="KW-0812">Transmembrane</keyword>
<dbReference type="OrthoDB" id="5790074at2759"/>
<dbReference type="EMBL" id="CAJFDH010000006">
    <property type="protein sequence ID" value="CAD5228366.1"/>
    <property type="molecule type" value="Genomic_DNA"/>
</dbReference>
<evidence type="ECO:0000313" key="3">
    <source>
        <dbReference type="EMBL" id="CAD5228366.1"/>
    </source>
</evidence>
<keyword evidence="4" id="KW-1185">Reference proteome</keyword>
<evidence type="ECO:0000256" key="2">
    <source>
        <dbReference type="SAM" id="SignalP"/>
    </source>
</evidence>
<dbReference type="Proteomes" id="UP000614601">
    <property type="component" value="Unassembled WGS sequence"/>
</dbReference>
<feature type="chain" id="PRO_5036408503" evidence="2">
    <location>
        <begin position="23"/>
        <end position="304"/>
    </location>
</feature>
<reference evidence="3" key="1">
    <citation type="submission" date="2020-09" db="EMBL/GenBank/DDBJ databases">
        <authorList>
            <person name="Kikuchi T."/>
        </authorList>
    </citation>
    <scope>NUCLEOTIDE SEQUENCE</scope>
    <source>
        <strain evidence="3">SH1</strain>
    </source>
</reference>
<dbReference type="Proteomes" id="UP000783686">
    <property type="component" value="Unassembled WGS sequence"/>
</dbReference>
<evidence type="ECO:0000313" key="4">
    <source>
        <dbReference type="Proteomes" id="UP000614601"/>
    </source>
</evidence>
<name>A0A811LJR1_9BILA</name>
<feature type="signal peptide" evidence="2">
    <location>
        <begin position="1"/>
        <end position="22"/>
    </location>
</feature>